<dbReference type="Gramene" id="OGLUM12G00920.1">
    <property type="protein sequence ID" value="OGLUM12G00920.1"/>
    <property type="gene ID" value="OGLUM12G00920"/>
</dbReference>
<protein>
    <submittedName>
        <fullName evidence="2">Uncharacterized protein</fullName>
    </submittedName>
</protein>
<feature type="compositionally biased region" description="Low complexity" evidence="1">
    <location>
        <begin position="94"/>
        <end position="105"/>
    </location>
</feature>
<dbReference type="EnsemblPlants" id="OGLUM12G00920.1">
    <property type="protein sequence ID" value="OGLUM12G00920.1"/>
    <property type="gene ID" value="OGLUM12G00920"/>
</dbReference>
<reference evidence="2" key="2">
    <citation type="submission" date="2018-05" db="EMBL/GenBank/DDBJ databases">
        <title>OgluRS3 (Oryza glumaepatula Reference Sequence Version 3).</title>
        <authorList>
            <person name="Zhang J."/>
            <person name="Kudrna D."/>
            <person name="Lee S."/>
            <person name="Talag J."/>
            <person name="Welchert J."/>
            <person name="Wing R.A."/>
        </authorList>
    </citation>
    <scope>NUCLEOTIDE SEQUENCE [LARGE SCALE GENOMIC DNA]</scope>
</reference>
<keyword evidence="3" id="KW-1185">Reference proteome</keyword>
<evidence type="ECO:0000313" key="2">
    <source>
        <dbReference type="EnsemblPlants" id="OGLUM12G00920.1"/>
    </source>
</evidence>
<dbReference type="Proteomes" id="UP000026961">
    <property type="component" value="Chromosome 12"/>
</dbReference>
<evidence type="ECO:0000256" key="1">
    <source>
        <dbReference type="SAM" id="MobiDB-lite"/>
    </source>
</evidence>
<dbReference type="AlphaFoldDB" id="A0A0E0BMW4"/>
<evidence type="ECO:0000313" key="3">
    <source>
        <dbReference type="Proteomes" id="UP000026961"/>
    </source>
</evidence>
<reference evidence="2" key="1">
    <citation type="submission" date="2015-04" db="UniProtKB">
        <authorList>
            <consortium name="EnsemblPlants"/>
        </authorList>
    </citation>
    <scope>IDENTIFICATION</scope>
</reference>
<feature type="compositionally biased region" description="Basic residues" evidence="1">
    <location>
        <begin position="135"/>
        <end position="156"/>
    </location>
</feature>
<dbReference type="STRING" id="40148.A0A0E0BMW4"/>
<accession>A0A0E0BMW4</accession>
<feature type="region of interest" description="Disordered" evidence="1">
    <location>
        <begin position="69"/>
        <end position="105"/>
    </location>
</feature>
<name>A0A0E0BMW4_9ORYZ</name>
<feature type="region of interest" description="Disordered" evidence="1">
    <location>
        <begin position="131"/>
        <end position="166"/>
    </location>
</feature>
<dbReference type="HOGENOM" id="CLU_1605255_0_0_1"/>
<proteinExistence type="predicted"/>
<organism evidence="2">
    <name type="scientific">Oryza glumipatula</name>
    <dbReference type="NCBI Taxonomy" id="40148"/>
    <lineage>
        <taxon>Eukaryota</taxon>
        <taxon>Viridiplantae</taxon>
        <taxon>Streptophyta</taxon>
        <taxon>Embryophyta</taxon>
        <taxon>Tracheophyta</taxon>
        <taxon>Spermatophyta</taxon>
        <taxon>Magnoliopsida</taxon>
        <taxon>Liliopsida</taxon>
        <taxon>Poales</taxon>
        <taxon>Poaceae</taxon>
        <taxon>BOP clade</taxon>
        <taxon>Oryzoideae</taxon>
        <taxon>Oryzeae</taxon>
        <taxon>Oryzinae</taxon>
        <taxon>Oryza</taxon>
    </lineage>
</organism>
<sequence length="166" mass="18274">MRVLVLVLVSDDGLLLYFARLLGGGRKTKTKTKRRRRRCLCLRLQATVSSFPPATIRWPRISRGLRFLGPLTKPRPTRRAHQCIPQQPRPPPTSASCAASLAGAPPAATSSTRCSPSSACSTALNFSPLSSLASRLRRRRSPSYSRHPRPSSRRHSSARDGMMSSI</sequence>